<dbReference type="InterPro" id="IPR001119">
    <property type="entry name" value="SLH_dom"/>
</dbReference>
<dbReference type="InterPro" id="IPR003646">
    <property type="entry name" value="SH3-like_bac-type"/>
</dbReference>
<dbReference type="PROSITE" id="PS51272">
    <property type="entry name" value="SLH"/>
    <property type="match status" value="3"/>
</dbReference>
<feature type="domain" description="SLH" evidence="5">
    <location>
        <begin position="94"/>
        <end position="151"/>
    </location>
</feature>
<gene>
    <name evidence="7" type="ORF">D7Z54_00830</name>
</gene>
<sequence length="555" mass="60322">MKIKISYVLMAIVLLLSIVPNIGKDTAEASDRYSDVSDSFWASEEIDYLAEQGVATGDESGNFRPNESLTRAQASVIITNALGEDGLDRAAPTFDDVDKDYWSYNRIERAAQMGIFQGDEGEFRPGNSIKRAQIAAVVARSFFGEESESNNNSVDFDDISDDFWAEGYITTLVDNDIIEDGGNFDPNSAATRAEFSVYVARAMDQDLGESEDENDKQPDQGVGSEILYEGIVDASTPLNVRTGPGVENSVIQTLNDGETVDVYDMEGNWLKVQVNGNDGYVHQNYVKKADDVGSDQEDNSDKPADPISDGKVTASNLNVRSGPSASHDTVGRLSEGDTVKIYEETNGSWVLIKFNGEWAYTHSGYMNVKPVGESALSGKTIVIDPGHGDHDPGAQGNGLIEKNIVLSVGLRVESLLEEEGVTVVMTRDDDTFVSLSGRVNIAERVDADSFVSIHANAASAAAEGAETFYDSGHKATESRELAKSIQDRLVSETGMNYRRVADTGFYVIRNTTMPSTLIELGFVTNSGDANRMKQSGYESKAAQAVVNGIKDYYEW</sequence>
<organism evidence="7 8">
    <name type="scientific">Salibacterium salarium</name>
    <dbReference type="NCBI Taxonomy" id="284579"/>
    <lineage>
        <taxon>Bacteria</taxon>
        <taxon>Bacillati</taxon>
        <taxon>Bacillota</taxon>
        <taxon>Bacilli</taxon>
        <taxon>Bacillales</taxon>
        <taxon>Bacillaceae</taxon>
    </lineage>
</organism>
<dbReference type="PROSITE" id="PS51781">
    <property type="entry name" value="SH3B"/>
    <property type="match status" value="2"/>
</dbReference>
<reference evidence="7 8" key="1">
    <citation type="submission" date="2018-10" db="EMBL/GenBank/DDBJ databases">
        <title>Draft genome sequence of Bacillus salarius IM0101, isolated from a hypersaline soil in Inner Mongolia, China.</title>
        <authorList>
            <person name="Yamprayoonswat W."/>
            <person name="Boonvisut S."/>
            <person name="Jumpathong W."/>
            <person name="Sittihan S."/>
            <person name="Ruangsuj P."/>
            <person name="Wanthongcharoen S."/>
            <person name="Thongpramul N."/>
            <person name="Pimmason S."/>
            <person name="Yu B."/>
            <person name="Yasawong M."/>
        </authorList>
    </citation>
    <scope>NUCLEOTIDE SEQUENCE [LARGE SCALE GENOMIC DNA]</scope>
    <source>
        <strain evidence="7 8">IM0101</strain>
    </source>
</reference>
<dbReference type="OrthoDB" id="9806267at2"/>
<keyword evidence="8" id="KW-1185">Reference proteome</keyword>
<evidence type="ECO:0000256" key="1">
    <source>
        <dbReference type="ARBA" id="ARBA00022729"/>
    </source>
</evidence>
<evidence type="ECO:0000256" key="2">
    <source>
        <dbReference type="ARBA" id="ARBA00022801"/>
    </source>
</evidence>
<dbReference type="GO" id="GO:0030288">
    <property type="term" value="C:outer membrane-bounded periplasmic space"/>
    <property type="evidence" value="ECO:0007669"/>
    <property type="project" value="TreeGrafter"/>
</dbReference>
<feature type="region of interest" description="Disordered" evidence="4">
    <location>
        <begin position="291"/>
        <end position="331"/>
    </location>
</feature>
<feature type="domain" description="SH3b" evidence="6">
    <location>
        <begin position="227"/>
        <end position="290"/>
    </location>
</feature>
<dbReference type="PANTHER" id="PTHR30404:SF0">
    <property type="entry name" value="N-ACETYLMURAMOYL-L-ALANINE AMIDASE AMIC"/>
    <property type="match status" value="1"/>
</dbReference>
<evidence type="ECO:0000313" key="8">
    <source>
        <dbReference type="Proteomes" id="UP000275076"/>
    </source>
</evidence>
<dbReference type="SUPFAM" id="SSF50044">
    <property type="entry name" value="SH3-domain"/>
    <property type="match status" value="1"/>
</dbReference>
<feature type="compositionally biased region" description="Polar residues" evidence="4">
    <location>
        <begin position="313"/>
        <end position="327"/>
    </location>
</feature>
<dbReference type="InterPro" id="IPR002508">
    <property type="entry name" value="MurNAc-LAA_cat"/>
</dbReference>
<dbReference type="AlphaFoldDB" id="A0A3R9Q775"/>
<feature type="domain" description="SLH" evidence="5">
    <location>
        <begin position="29"/>
        <end position="92"/>
    </location>
</feature>
<dbReference type="Pfam" id="PF01520">
    <property type="entry name" value="Amidase_3"/>
    <property type="match status" value="1"/>
</dbReference>
<dbReference type="GO" id="GO:0071555">
    <property type="term" value="P:cell wall organization"/>
    <property type="evidence" value="ECO:0007669"/>
    <property type="project" value="UniProtKB-KW"/>
</dbReference>
<dbReference type="CDD" id="cd02696">
    <property type="entry name" value="MurNAc-LAA"/>
    <property type="match status" value="1"/>
</dbReference>
<dbReference type="Pfam" id="PF08239">
    <property type="entry name" value="SH3_3"/>
    <property type="match status" value="2"/>
</dbReference>
<evidence type="ECO:0000259" key="5">
    <source>
        <dbReference type="PROSITE" id="PS51272"/>
    </source>
</evidence>
<dbReference type="Gene3D" id="2.30.30.40">
    <property type="entry name" value="SH3 Domains"/>
    <property type="match status" value="2"/>
</dbReference>
<keyword evidence="3" id="KW-0961">Cell wall biogenesis/degradation</keyword>
<accession>A0A3R9Q775</accession>
<evidence type="ECO:0000259" key="6">
    <source>
        <dbReference type="PROSITE" id="PS51781"/>
    </source>
</evidence>
<proteinExistence type="predicted"/>
<protein>
    <recommendedName>
        <fullName evidence="9">N-acetylmuramoyl-L-alanine amidase</fullName>
    </recommendedName>
</protein>
<keyword evidence="2" id="KW-0378">Hydrolase</keyword>
<dbReference type="GO" id="GO:0009253">
    <property type="term" value="P:peptidoglycan catabolic process"/>
    <property type="evidence" value="ECO:0007669"/>
    <property type="project" value="InterPro"/>
</dbReference>
<dbReference type="InterPro" id="IPR050695">
    <property type="entry name" value="N-acetylmuramoyl_amidase_3"/>
</dbReference>
<dbReference type="SUPFAM" id="SSF53187">
    <property type="entry name" value="Zn-dependent exopeptidases"/>
    <property type="match status" value="1"/>
</dbReference>
<dbReference type="PANTHER" id="PTHR30404">
    <property type="entry name" value="N-ACETYLMURAMOYL-L-ALANINE AMIDASE"/>
    <property type="match status" value="1"/>
</dbReference>
<keyword evidence="1" id="KW-0732">Signal</keyword>
<dbReference type="Pfam" id="PF00395">
    <property type="entry name" value="SLH"/>
    <property type="match status" value="3"/>
</dbReference>
<dbReference type="EMBL" id="RBVX01000001">
    <property type="protein sequence ID" value="RSL35150.1"/>
    <property type="molecule type" value="Genomic_DNA"/>
</dbReference>
<dbReference type="Proteomes" id="UP000275076">
    <property type="component" value="Unassembled WGS sequence"/>
</dbReference>
<dbReference type="SMART" id="SM00646">
    <property type="entry name" value="Ami_3"/>
    <property type="match status" value="1"/>
</dbReference>
<comment type="caution">
    <text evidence="7">The sequence shown here is derived from an EMBL/GenBank/DDBJ whole genome shotgun (WGS) entry which is preliminary data.</text>
</comment>
<feature type="domain" description="SH3b" evidence="6">
    <location>
        <begin position="307"/>
        <end position="370"/>
    </location>
</feature>
<evidence type="ECO:0000256" key="3">
    <source>
        <dbReference type="ARBA" id="ARBA00023316"/>
    </source>
</evidence>
<name>A0A3R9Q775_9BACI</name>
<dbReference type="GO" id="GO:0008745">
    <property type="term" value="F:N-acetylmuramoyl-L-alanine amidase activity"/>
    <property type="evidence" value="ECO:0007669"/>
    <property type="project" value="InterPro"/>
</dbReference>
<evidence type="ECO:0000256" key="4">
    <source>
        <dbReference type="SAM" id="MobiDB-lite"/>
    </source>
</evidence>
<dbReference type="SMART" id="SM00287">
    <property type="entry name" value="SH3b"/>
    <property type="match status" value="2"/>
</dbReference>
<evidence type="ECO:0000313" key="7">
    <source>
        <dbReference type="EMBL" id="RSL35150.1"/>
    </source>
</evidence>
<evidence type="ECO:0008006" key="9">
    <source>
        <dbReference type="Google" id="ProtNLM"/>
    </source>
</evidence>
<dbReference type="Gene3D" id="3.40.630.40">
    <property type="entry name" value="Zn-dependent exopeptidases"/>
    <property type="match status" value="1"/>
</dbReference>
<dbReference type="InterPro" id="IPR036028">
    <property type="entry name" value="SH3-like_dom_sf"/>
</dbReference>
<feature type="domain" description="SLH" evidence="5">
    <location>
        <begin position="152"/>
        <end position="213"/>
    </location>
</feature>
<dbReference type="RefSeq" id="WP_125553502.1">
    <property type="nucleotide sequence ID" value="NZ_RBVX01000001.1"/>
</dbReference>